<comment type="caution">
    <text evidence="1">The sequence shown here is derived from an EMBL/GenBank/DDBJ whole genome shotgun (WGS) entry which is preliminary data.</text>
</comment>
<evidence type="ECO:0000313" key="2">
    <source>
        <dbReference type="Proteomes" id="UP000015351"/>
    </source>
</evidence>
<name>S9QIC9_9RHOB</name>
<sequence>MRDQCQGNLRGFWGVSEILYGQSVCRRMENVKILFVPMGRRFD</sequence>
<dbReference type="AlphaFoldDB" id="S9QIC9"/>
<dbReference type="Proteomes" id="UP000015351">
    <property type="component" value="Unassembled WGS sequence"/>
</dbReference>
<dbReference type="HOGENOM" id="CLU_3235650_0_0_5"/>
<dbReference type="EMBL" id="AONI01000010">
    <property type="protein sequence ID" value="EPX79338.1"/>
    <property type="molecule type" value="Genomic_DNA"/>
</dbReference>
<accession>S9QIC9</accession>
<reference evidence="2" key="1">
    <citation type="journal article" date="2013" name="Stand. Genomic Sci.">
        <title>Genome sequence of the Litoreibacter arenae type strain (DSM 19593(T)), a member of the Roseobacter clade isolated from sea sand.</title>
        <authorList>
            <person name="Riedel T."/>
            <person name="Fiebig A."/>
            <person name="Petersen J."/>
            <person name="Gronow S."/>
            <person name="Kyrpides N.C."/>
            <person name="Goker M."/>
            <person name="Klenk H.P."/>
        </authorList>
    </citation>
    <scope>NUCLEOTIDE SEQUENCE [LARGE SCALE GENOMIC DNA]</scope>
    <source>
        <strain evidence="2">DSM 19593</strain>
    </source>
</reference>
<keyword evidence="2" id="KW-1185">Reference proteome</keyword>
<evidence type="ECO:0000313" key="1">
    <source>
        <dbReference type="EMBL" id="EPX79338.1"/>
    </source>
</evidence>
<gene>
    <name evidence="1" type="ORF">thalar_02163</name>
</gene>
<proteinExistence type="predicted"/>
<protein>
    <submittedName>
        <fullName evidence="1">Uncharacterized protein</fullName>
    </submittedName>
</protein>
<organism evidence="1 2">
    <name type="scientific">Litoreibacter arenae DSM 19593</name>
    <dbReference type="NCBI Taxonomy" id="1123360"/>
    <lineage>
        <taxon>Bacteria</taxon>
        <taxon>Pseudomonadati</taxon>
        <taxon>Pseudomonadota</taxon>
        <taxon>Alphaproteobacteria</taxon>
        <taxon>Rhodobacterales</taxon>
        <taxon>Roseobacteraceae</taxon>
        <taxon>Litoreibacter</taxon>
    </lineage>
</organism>